<dbReference type="Gene3D" id="3.40.50.1820">
    <property type="entry name" value="alpha/beta hydrolase"/>
    <property type="match status" value="1"/>
</dbReference>
<reference evidence="1 2" key="1">
    <citation type="submission" date="2020-05" db="EMBL/GenBank/DDBJ databases">
        <title>Genome Sequencing of Type Strains.</title>
        <authorList>
            <person name="Lemaire J.F."/>
            <person name="Inderbitzin P."/>
            <person name="Gregorio O.A."/>
            <person name="Collins S.B."/>
            <person name="Wespe N."/>
            <person name="Knight-Connoni V."/>
        </authorList>
    </citation>
    <scope>NUCLEOTIDE SEQUENCE [LARGE SCALE GENOMIC DNA]</scope>
    <source>
        <strain evidence="1 2">DSM 19942</strain>
    </source>
</reference>
<dbReference type="SUPFAM" id="SSF53474">
    <property type="entry name" value="alpha/beta-Hydrolases"/>
    <property type="match status" value="1"/>
</dbReference>
<evidence type="ECO:0000313" key="1">
    <source>
        <dbReference type="EMBL" id="NUU57608.1"/>
    </source>
</evidence>
<dbReference type="InterPro" id="IPR000801">
    <property type="entry name" value="Esterase-like"/>
</dbReference>
<keyword evidence="1" id="KW-0378">Hydrolase</keyword>
<dbReference type="PANTHER" id="PTHR48098:SF3">
    <property type="entry name" value="IRON(III) ENTEROBACTIN ESTERASE"/>
    <property type="match status" value="1"/>
</dbReference>
<proteinExistence type="predicted"/>
<organism evidence="1 2">
    <name type="scientific">Paenibacillus taichungensis</name>
    <dbReference type="NCBI Taxonomy" id="484184"/>
    <lineage>
        <taxon>Bacteria</taxon>
        <taxon>Bacillati</taxon>
        <taxon>Bacillota</taxon>
        <taxon>Bacilli</taxon>
        <taxon>Bacillales</taxon>
        <taxon>Paenibacillaceae</taxon>
        <taxon>Paenibacillus</taxon>
    </lineage>
</organism>
<dbReference type="InterPro" id="IPR050583">
    <property type="entry name" value="Mycobacterial_A85_antigen"/>
</dbReference>
<gene>
    <name evidence="1" type="ORF">HP548_26340</name>
</gene>
<name>A0ABX2MU48_9BACL</name>
<dbReference type="EMBL" id="JABMCC010000118">
    <property type="protein sequence ID" value="NUU57608.1"/>
    <property type="molecule type" value="Genomic_DNA"/>
</dbReference>
<dbReference type="PANTHER" id="PTHR48098">
    <property type="entry name" value="ENTEROCHELIN ESTERASE-RELATED"/>
    <property type="match status" value="1"/>
</dbReference>
<dbReference type="Proteomes" id="UP000577724">
    <property type="component" value="Unassembled WGS sequence"/>
</dbReference>
<keyword evidence="2" id="KW-1185">Reference proteome</keyword>
<evidence type="ECO:0000313" key="2">
    <source>
        <dbReference type="Proteomes" id="UP000577724"/>
    </source>
</evidence>
<accession>A0ABX2MU48</accession>
<dbReference type="InterPro" id="IPR029058">
    <property type="entry name" value="AB_hydrolase_fold"/>
</dbReference>
<dbReference type="Pfam" id="PF00756">
    <property type="entry name" value="Esterase"/>
    <property type="match status" value="1"/>
</dbReference>
<sequence>MMSKWVQESVNGWTLHLLLPPSYTEGDRHYPVVYIQDGGAVAKACSNLLDHSFRSEKLPELILVGIEPHNRNDDYTPWPVPALHASFSAFGGQGSIYLQAITEQLKPYVDSSYRTLADSENTGILGCSLGGLISLFAAMEFPHIFGKVGALSASMWYEGFLDYMSDYSWAERRGLKLYMYVGSLEGVYKANAQAQMLENTRSACRMILAQGYPAERLNYVEEEGGTHDLLFFAKHLPEALTWLFQ</sequence>
<dbReference type="GO" id="GO:0016787">
    <property type="term" value="F:hydrolase activity"/>
    <property type="evidence" value="ECO:0007669"/>
    <property type="project" value="UniProtKB-KW"/>
</dbReference>
<protein>
    <submittedName>
        <fullName evidence="1">Alpha/beta hydrolase</fullName>
    </submittedName>
</protein>
<comment type="caution">
    <text evidence="1">The sequence shown here is derived from an EMBL/GenBank/DDBJ whole genome shotgun (WGS) entry which is preliminary data.</text>
</comment>